<organism evidence="3 4">
    <name type="scientific">Geoalkalibacter ferrihydriticus DSM 17813</name>
    <dbReference type="NCBI Taxonomy" id="1121915"/>
    <lineage>
        <taxon>Bacteria</taxon>
        <taxon>Pseudomonadati</taxon>
        <taxon>Thermodesulfobacteriota</taxon>
        <taxon>Desulfuromonadia</taxon>
        <taxon>Desulfuromonadales</taxon>
        <taxon>Geoalkalibacteraceae</taxon>
        <taxon>Geoalkalibacter</taxon>
    </lineage>
</organism>
<dbReference type="Proteomes" id="UP000035068">
    <property type="component" value="Unassembled WGS sequence"/>
</dbReference>
<accession>A0A0C2HXR0</accession>
<evidence type="ECO:0000313" key="3">
    <source>
        <dbReference type="EMBL" id="KIH77552.1"/>
    </source>
</evidence>
<keyword evidence="2" id="KW-0812">Transmembrane</keyword>
<keyword evidence="2" id="KW-0472">Membrane</keyword>
<dbReference type="AlphaFoldDB" id="A0A0C2HXR0"/>
<feature type="transmembrane region" description="Helical" evidence="2">
    <location>
        <begin position="6"/>
        <end position="27"/>
    </location>
</feature>
<gene>
    <name evidence="3" type="ORF">GFER_02345</name>
</gene>
<comment type="caution">
    <text evidence="3">The sequence shown here is derived from an EMBL/GenBank/DDBJ whole genome shotgun (WGS) entry which is preliminary data.</text>
</comment>
<name>A0A0C2HXR0_9BACT</name>
<evidence type="ECO:0000256" key="1">
    <source>
        <dbReference type="SAM" id="MobiDB-lite"/>
    </source>
</evidence>
<evidence type="ECO:0000256" key="2">
    <source>
        <dbReference type="SAM" id="Phobius"/>
    </source>
</evidence>
<keyword evidence="2" id="KW-1133">Transmembrane helix</keyword>
<feature type="compositionally biased region" description="Low complexity" evidence="1">
    <location>
        <begin position="57"/>
        <end position="74"/>
    </location>
</feature>
<sequence>MDLQYVNFFAVAVLAAVIGVTLIVVHLSQRKLRAELTQLREELALWQKAGLHAPRAVAAAEPDARPSQAQGAPMAPAPQPLSEEQIRERLQQAAGAGEAPERYRHVVTLADKGLAPEEIARVLQVSSAEAQQLVRLAEVGRKKS</sequence>
<dbReference type="RefSeq" id="WP_040095686.1">
    <property type="nucleotide sequence ID" value="NZ_JWJD01000001.1"/>
</dbReference>
<dbReference type="EMBL" id="JWJD01000001">
    <property type="protein sequence ID" value="KIH77552.1"/>
    <property type="molecule type" value="Genomic_DNA"/>
</dbReference>
<reference evidence="3 4" key="1">
    <citation type="submission" date="2014-12" db="EMBL/GenBank/DDBJ databases">
        <title>Genomes of Geoalkalibacter ferrihydriticus and Geoalkalibacter subterraneus, two haloalkaliphilic metal-reducing members of the Geobacteraceae.</title>
        <authorList>
            <person name="Badalamenti J.P."/>
            <person name="Torres C.I."/>
            <person name="Krajmalnik-Brown R."/>
            <person name="Bond D.R."/>
        </authorList>
    </citation>
    <scope>NUCLEOTIDE SEQUENCE [LARGE SCALE GENOMIC DNA]</scope>
    <source>
        <strain evidence="3 4">DSM 17813</strain>
    </source>
</reference>
<protein>
    <submittedName>
        <fullName evidence="3">Uncharacterized protein</fullName>
    </submittedName>
</protein>
<evidence type="ECO:0000313" key="4">
    <source>
        <dbReference type="Proteomes" id="UP000035068"/>
    </source>
</evidence>
<feature type="region of interest" description="Disordered" evidence="1">
    <location>
        <begin position="57"/>
        <end position="99"/>
    </location>
</feature>
<keyword evidence="4" id="KW-1185">Reference proteome</keyword>
<proteinExistence type="predicted"/>